<feature type="domain" description="AB hydrolase-1" evidence="1">
    <location>
        <begin position="57"/>
        <end position="162"/>
    </location>
</feature>
<sequence>MIPMIAKLFHFLVYAFVALFAFTQYTAYRIRKIFPPEGKFVDVGADRLHYVEYGEGPPIVFVHGLCGQLRNFAYLDLQRLAKSHRVILVDRPGSGRSTRGPRSSANVYAQARTIAMFIATLGLDKPVVVGHSLGGAISLALALNHPQSVSRIALIAPLTHTETEPPGPFRGLALRSSLVRRFVSLTLGLPVAMLQNRKAVELVFAPEAVPHDFGVKGGGLLGLQPHAFYSASSDLVAAPEDLPDMESRYASLSVPVDVLYGRGDEILNWQRHGEALKKRLDAVNLTVVDGGHMLPVTQPAQTTDWLLDVAGKPAAAEPEHTAESVES</sequence>
<accession>A0A0E1VU35</accession>
<evidence type="ECO:0000259" key="1">
    <source>
        <dbReference type="Pfam" id="PF00561"/>
    </source>
</evidence>
<dbReference type="EMBL" id="CM000833">
    <property type="protein sequence ID" value="EET04425.1"/>
    <property type="molecule type" value="Genomic_DNA"/>
</dbReference>
<dbReference type="Pfam" id="PF00561">
    <property type="entry name" value="Abhydrolase_1"/>
    <property type="match status" value="1"/>
</dbReference>
<dbReference type="InterPro" id="IPR029058">
    <property type="entry name" value="AB_hydrolase_fold"/>
</dbReference>
<reference evidence="3" key="1">
    <citation type="submission" date="2007-08" db="EMBL/GenBank/DDBJ databases">
        <title>Annotation of Burkholderia pseudomallei 1710a.</title>
        <authorList>
            <person name="Harkins D.M."/>
            <person name="DeShazer D."/>
            <person name="Woods D.E."/>
            <person name="Brinkac L.M."/>
            <person name="Brown K.A."/>
            <person name="Hung G.C."/>
            <person name="Tuanyok A."/>
            <person name="Zhang B."/>
            <person name="Nierman W.C."/>
        </authorList>
    </citation>
    <scope>NUCLEOTIDE SEQUENCE [LARGE SCALE GENOMIC DNA]</scope>
    <source>
        <strain evidence="3">1710a</strain>
    </source>
</reference>
<dbReference type="InterPro" id="IPR050471">
    <property type="entry name" value="AB_hydrolase"/>
</dbReference>
<dbReference type="HOGENOM" id="CLU_020336_13_0_4"/>
<proteinExistence type="predicted"/>
<dbReference type="PANTHER" id="PTHR43433:SF1">
    <property type="entry name" value="BLL5160 PROTEIN"/>
    <property type="match status" value="1"/>
</dbReference>
<dbReference type="Gene3D" id="3.40.50.1820">
    <property type="entry name" value="alpha/beta hydrolase"/>
    <property type="match status" value="1"/>
</dbReference>
<evidence type="ECO:0000313" key="2">
    <source>
        <dbReference type="EMBL" id="EET04425.1"/>
    </source>
</evidence>
<reference evidence="2 3" key="2">
    <citation type="submission" date="2009-05" db="EMBL/GenBank/DDBJ databases">
        <authorList>
            <person name="Harkins D.M."/>
            <person name="DeShazer D."/>
            <person name="Woods D.E."/>
            <person name="Brinkac L.M."/>
            <person name="Brown K.A."/>
            <person name="Hung G.C."/>
            <person name="Tuanyok A."/>
            <person name="Zhang B."/>
            <person name="Nierman W.C."/>
        </authorList>
    </citation>
    <scope>NUCLEOTIDE SEQUENCE [LARGE SCALE GENOMIC DNA]</scope>
    <source>
        <strain evidence="2 3">1710a</strain>
    </source>
</reference>
<dbReference type="AlphaFoldDB" id="A0A0E1VU35"/>
<dbReference type="SUPFAM" id="SSF53474">
    <property type="entry name" value="alpha/beta-Hydrolases"/>
    <property type="match status" value="1"/>
</dbReference>
<keyword evidence="2" id="KW-0378">Hydrolase</keyword>
<dbReference type="InterPro" id="IPR000073">
    <property type="entry name" value="AB_hydrolase_1"/>
</dbReference>
<evidence type="ECO:0000313" key="3">
    <source>
        <dbReference type="Proteomes" id="UP000001812"/>
    </source>
</evidence>
<gene>
    <name evidence="2" type="ORF">BURPS1710A_A1954</name>
</gene>
<dbReference type="Proteomes" id="UP000001812">
    <property type="component" value="Chromosome II"/>
</dbReference>
<protein>
    <submittedName>
        <fullName evidence="2">Alpha/beta hydrolase family protein</fullName>
    </submittedName>
</protein>
<dbReference type="PRINTS" id="PR00111">
    <property type="entry name" value="ABHYDROLASE"/>
</dbReference>
<organism evidence="2 3">
    <name type="scientific">Burkholderia pseudomallei 1710a</name>
    <dbReference type="NCBI Taxonomy" id="320371"/>
    <lineage>
        <taxon>Bacteria</taxon>
        <taxon>Pseudomonadati</taxon>
        <taxon>Pseudomonadota</taxon>
        <taxon>Betaproteobacteria</taxon>
        <taxon>Burkholderiales</taxon>
        <taxon>Burkholderiaceae</taxon>
        <taxon>Burkholderia</taxon>
        <taxon>pseudomallei group</taxon>
    </lineage>
</organism>
<dbReference type="PANTHER" id="PTHR43433">
    <property type="entry name" value="HYDROLASE, ALPHA/BETA FOLD FAMILY PROTEIN"/>
    <property type="match status" value="1"/>
</dbReference>
<dbReference type="GO" id="GO:0016787">
    <property type="term" value="F:hydrolase activity"/>
    <property type="evidence" value="ECO:0007669"/>
    <property type="project" value="UniProtKB-KW"/>
</dbReference>
<name>A0A0E1VU35_BURPE</name>